<sequence length="249" mass="30073">MKIRKTNQPQRNKINQLTNSRNFQKQQLINQSAKIKFVIKGTHIRETLDNQTVELKVLMKHIFDEIKVFNSTGLLEEFSLKIYFIRMFQLSYQLRQFFFKNTIFSYHSQMLCQILMINFYFCSLSFQYPGLLLNYQNKYLLQETNQNYFQNKSQTISTYYQVSYFNSSQFLFLNQSINHHFQQISSPLLSIINQSILILYVIKIKYKKSINQINQILLNLHKINYKYKIKKQNKQINQSTIIKHQNKQQ</sequence>
<evidence type="ECO:0000313" key="2">
    <source>
        <dbReference type="EMBL" id="EWS76363.1"/>
    </source>
</evidence>
<evidence type="ECO:0000256" key="1">
    <source>
        <dbReference type="SAM" id="Phobius"/>
    </source>
</evidence>
<dbReference type="GeneID" id="24436828"/>
<feature type="transmembrane region" description="Helical" evidence="1">
    <location>
        <begin position="110"/>
        <end position="128"/>
    </location>
</feature>
<dbReference type="KEGG" id="tet:TTHERM_000016037"/>
<dbReference type="RefSeq" id="XP_012651147.1">
    <property type="nucleotide sequence ID" value="XM_012795693.1"/>
</dbReference>
<name>W7XGZ8_TETTS</name>
<dbReference type="InParanoid" id="W7XGZ8"/>
<feature type="transmembrane region" description="Helical" evidence="1">
    <location>
        <begin position="184"/>
        <end position="202"/>
    </location>
</feature>
<gene>
    <name evidence="2" type="ORF">TTHERM_000016037</name>
</gene>
<organism evidence="2 3">
    <name type="scientific">Tetrahymena thermophila (strain SB210)</name>
    <dbReference type="NCBI Taxonomy" id="312017"/>
    <lineage>
        <taxon>Eukaryota</taxon>
        <taxon>Sar</taxon>
        <taxon>Alveolata</taxon>
        <taxon>Ciliophora</taxon>
        <taxon>Intramacronucleata</taxon>
        <taxon>Oligohymenophorea</taxon>
        <taxon>Hymenostomatida</taxon>
        <taxon>Tetrahymenina</taxon>
        <taxon>Tetrahymenidae</taxon>
        <taxon>Tetrahymena</taxon>
    </lineage>
</organism>
<keyword evidence="1" id="KW-0472">Membrane</keyword>
<protein>
    <submittedName>
        <fullName evidence="2">Transmembrane protein, putative</fullName>
    </submittedName>
</protein>
<keyword evidence="3" id="KW-1185">Reference proteome</keyword>
<keyword evidence="1 2" id="KW-0812">Transmembrane</keyword>
<dbReference type="AlphaFoldDB" id="W7XGZ8"/>
<evidence type="ECO:0000313" key="3">
    <source>
        <dbReference type="Proteomes" id="UP000009168"/>
    </source>
</evidence>
<dbReference type="Proteomes" id="UP000009168">
    <property type="component" value="Unassembled WGS sequence"/>
</dbReference>
<accession>W7XGZ8</accession>
<dbReference type="EMBL" id="GG662845">
    <property type="protein sequence ID" value="EWS76363.1"/>
    <property type="molecule type" value="Genomic_DNA"/>
</dbReference>
<keyword evidence="1" id="KW-1133">Transmembrane helix</keyword>
<reference evidence="3" key="1">
    <citation type="journal article" date="2006" name="PLoS Biol.">
        <title>Macronuclear genome sequence of the ciliate Tetrahymena thermophila, a model eukaryote.</title>
        <authorList>
            <person name="Eisen J.A."/>
            <person name="Coyne R.S."/>
            <person name="Wu M."/>
            <person name="Wu D."/>
            <person name="Thiagarajan M."/>
            <person name="Wortman J.R."/>
            <person name="Badger J.H."/>
            <person name="Ren Q."/>
            <person name="Amedeo P."/>
            <person name="Jones K.M."/>
            <person name="Tallon L.J."/>
            <person name="Delcher A.L."/>
            <person name="Salzberg S.L."/>
            <person name="Silva J.C."/>
            <person name="Haas B.J."/>
            <person name="Majoros W.H."/>
            <person name="Farzad M."/>
            <person name="Carlton J.M."/>
            <person name="Smith R.K. Jr."/>
            <person name="Garg J."/>
            <person name="Pearlman R.E."/>
            <person name="Karrer K.M."/>
            <person name="Sun L."/>
            <person name="Manning G."/>
            <person name="Elde N.C."/>
            <person name="Turkewitz A.P."/>
            <person name="Asai D.J."/>
            <person name="Wilkes D.E."/>
            <person name="Wang Y."/>
            <person name="Cai H."/>
            <person name="Collins K."/>
            <person name="Stewart B.A."/>
            <person name="Lee S.R."/>
            <person name="Wilamowska K."/>
            <person name="Weinberg Z."/>
            <person name="Ruzzo W.L."/>
            <person name="Wloga D."/>
            <person name="Gaertig J."/>
            <person name="Frankel J."/>
            <person name="Tsao C.-C."/>
            <person name="Gorovsky M.A."/>
            <person name="Keeling P.J."/>
            <person name="Waller R.F."/>
            <person name="Patron N.J."/>
            <person name="Cherry J.M."/>
            <person name="Stover N.A."/>
            <person name="Krieger C.J."/>
            <person name="del Toro C."/>
            <person name="Ryder H.F."/>
            <person name="Williamson S.C."/>
            <person name="Barbeau R.A."/>
            <person name="Hamilton E.P."/>
            <person name="Orias E."/>
        </authorList>
    </citation>
    <scope>NUCLEOTIDE SEQUENCE [LARGE SCALE GENOMIC DNA]</scope>
    <source>
        <strain evidence="3">SB210</strain>
    </source>
</reference>
<proteinExistence type="predicted"/>